<feature type="region of interest" description="Disordered" evidence="5">
    <location>
        <begin position="189"/>
        <end position="224"/>
    </location>
</feature>
<dbReference type="PANTHER" id="PTHR13235">
    <property type="entry name" value="SINGLE-STRAND SELECTIVE MONOFUNCTIONAL URACIL DNA GLYCOSYLASE"/>
    <property type="match status" value="1"/>
</dbReference>
<keyword evidence="7" id="KW-1185">Reference proteome</keyword>
<evidence type="ECO:0000256" key="2">
    <source>
        <dbReference type="ARBA" id="ARBA00022801"/>
    </source>
</evidence>
<name>A0A8C2T8S7_COTJA</name>
<dbReference type="GO" id="GO:0006284">
    <property type="term" value="P:base-excision repair"/>
    <property type="evidence" value="ECO:0007669"/>
    <property type="project" value="InterPro"/>
</dbReference>
<dbReference type="SUPFAM" id="SSF52141">
    <property type="entry name" value="Uracil-DNA glycosylase-like"/>
    <property type="match status" value="1"/>
</dbReference>
<evidence type="ECO:0000313" key="7">
    <source>
        <dbReference type="Proteomes" id="UP000694412"/>
    </source>
</evidence>
<accession>A0A8C2T8S7</accession>
<dbReference type="InterPro" id="IPR039134">
    <property type="entry name" value="SMUG1"/>
</dbReference>
<dbReference type="Gene3D" id="3.40.470.10">
    <property type="entry name" value="Uracil-DNA glycosylase-like domain"/>
    <property type="match status" value="1"/>
</dbReference>
<proteinExistence type="predicted"/>
<evidence type="ECO:0000313" key="6">
    <source>
        <dbReference type="Ensembl" id="ENSCJPP00005008623.1"/>
    </source>
</evidence>
<dbReference type="InterPro" id="IPR036895">
    <property type="entry name" value="Uracil-DNA_glycosylase-like_sf"/>
</dbReference>
<evidence type="ECO:0000256" key="4">
    <source>
        <dbReference type="ARBA" id="ARBA00023204"/>
    </source>
</evidence>
<dbReference type="Ensembl" id="ENSCJPT00005013045.1">
    <property type="protein sequence ID" value="ENSCJPP00005008623.1"/>
    <property type="gene ID" value="ENSCJPG00005007690.1"/>
</dbReference>
<keyword evidence="2" id="KW-0378">Hydrolase</keyword>
<protein>
    <submittedName>
        <fullName evidence="6">Uncharacterized protein</fullName>
    </submittedName>
</protein>
<organism evidence="6 7">
    <name type="scientific">Coturnix japonica</name>
    <name type="common">Japanese quail</name>
    <name type="synonym">Coturnix coturnix japonica</name>
    <dbReference type="NCBI Taxonomy" id="93934"/>
    <lineage>
        <taxon>Eukaryota</taxon>
        <taxon>Metazoa</taxon>
        <taxon>Chordata</taxon>
        <taxon>Craniata</taxon>
        <taxon>Vertebrata</taxon>
        <taxon>Euteleostomi</taxon>
        <taxon>Archelosauria</taxon>
        <taxon>Archosauria</taxon>
        <taxon>Dinosauria</taxon>
        <taxon>Saurischia</taxon>
        <taxon>Theropoda</taxon>
        <taxon>Coelurosauria</taxon>
        <taxon>Aves</taxon>
        <taxon>Neognathae</taxon>
        <taxon>Galloanserae</taxon>
        <taxon>Galliformes</taxon>
        <taxon>Phasianidae</taxon>
        <taxon>Perdicinae</taxon>
        <taxon>Coturnix</taxon>
    </lineage>
</organism>
<feature type="compositionally biased region" description="Basic and acidic residues" evidence="5">
    <location>
        <begin position="107"/>
        <end position="117"/>
    </location>
</feature>
<keyword evidence="3" id="KW-0238">DNA-binding</keyword>
<dbReference type="GO" id="GO:0000703">
    <property type="term" value="F:oxidized pyrimidine nucleobase lesion DNA N-glycosylase activity"/>
    <property type="evidence" value="ECO:0007669"/>
    <property type="project" value="TreeGrafter"/>
</dbReference>
<dbReference type="GO" id="GO:0003677">
    <property type="term" value="F:DNA binding"/>
    <property type="evidence" value="ECO:0007669"/>
    <property type="project" value="UniProtKB-KW"/>
</dbReference>
<dbReference type="AlphaFoldDB" id="A0A8C2T8S7"/>
<evidence type="ECO:0000256" key="3">
    <source>
        <dbReference type="ARBA" id="ARBA00023125"/>
    </source>
</evidence>
<dbReference type="Gene3D" id="1.10.287.1490">
    <property type="match status" value="1"/>
</dbReference>
<dbReference type="PANTHER" id="PTHR13235:SF2">
    <property type="entry name" value="SINGLE-STRAND SELECTIVE MONOFUNCTIONAL URACIL DNA GLYCOSYLASE"/>
    <property type="match status" value="1"/>
</dbReference>
<feature type="region of interest" description="Disordered" evidence="5">
    <location>
        <begin position="59"/>
        <end position="165"/>
    </location>
</feature>
<reference evidence="6" key="2">
    <citation type="submission" date="2025-09" db="UniProtKB">
        <authorList>
            <consortium name="Ensembl"/>
        </authorList>
    </citation>
    <scope>IDENTIFICATION</scope>
</reference>
<evidence type="ECO:0000256" key="1">
    <source>
        <dbReference type="ARBA" id="ARBA00022763"/>
    </source>
</evidence>
<reference evidence="6" key="1">
    <citation type="submission" date="2025-08" db="UniProtKB">
        <authorList>
            <consortium name="Ensembl"/>
        </authorList>
    </citation>
    <scope>IDENTIFICATION</scope>
</reference>
<dbReference type="Proteomes" id="UP000694412">
    <property type="component" value="Unassembled WGS sequence"/>
</dbReference>
<evidence type="ECO:0000256" key="5">
    <source>
        <dbReference type="SAM" id="MobiDB-lite"/>
    </source>
</evidence>
<dbReference type="GO" id="GO:0017065">
    <property type="term" value="F:single-strand selective uracil DNA N-glycosylase activity"/>
    <property type="evidence" value="ECO:0007669"/>
    <property type="project" value="InterPro"/>
</dbReference>
<dbReference type="GeneTree" id="ENSGT00390000004897"/>
<keyword evidence="4" id="KW-0234">DNA repair</keyword>
<sequence length="497" mass="52225">MGTLLAYGGGGDDFGDPLVAQSCHWDTVVSGLCCFGVTRCLWGHSVSLGSSLSLGSVPPSAARGRHCAAAPPASPPPPYKRRGRGYIKPRPLPAPRAQSPPGNSHRAPREARTDKDSAWGTACPSMPCAGSRGGVKGRGQRAAVRPRAGQPRPADGSMEEEQRDNDTELIATTTPIRGLKTPIEALKTPIGDLKTPRGNLTTPIGDLKTPIDTLKTPIGDSTTPMETLKTRIEDLKTPMETLRTPIGDSTTPIGALRTPIENITTPIGDLKTPIETLKTPIETLKNPIGGSTNPMEDLTTPKEDITTPIGDITTPIGDITTPIGDITTPIGGLKGFAERFLQLERDHIALLKELPPFGAPVSHVYSPLDYAWEPHRDFVSRYCRGPKRILFLGMNPGPFGMAQTGVRGGMRGGVNGGVWGGWGVYGMGEGEIGVVMGCLFYGVCVYGGIWSVCGGIQGVCSMGCLFYGVHGGGGGVMGCLFYGVCVYGGICGVCSMG</sequence>
<keyword evidence="1" id="KW-0227">DNA damage</keyword>
<feature type="region of interest" description="Disordered" evidence="5">
    <location>
        <begin position="283"/>
        <end position="313"/>
    </location>
</feature>